<dbReference type="KEGG" id="pha:PSHAa2354"/>
<reference evidence="1 2" key="1">
    <citation type="journal article" date="2005" name="Genome Res.">
        <title>Coping with cold: the genome of the versatile marine Antarctica bacterium Pseudoalteromonas haloplanktis TAC125.</title>
        <authorList>
            <person name="Medigue C."/>
            <person name="Krin E."/>
            <person name="Pascal G."/>
            <person name="Barbe V."/>
            <person name="Bernsel A."/>
            <person name="Bertin P."/>
            <person name="Cheung F."/>
            <person name="Cruveiller S."/>
            <person name="Damico S."/>
            <person name="Duilio A."/>
            <person name="Fang G."/>
            <person name="Feller G."/>
            <person name="Mangenot S."/>
            <person name="Marino G."/>
            <person name="Nilsson J."/>
            <person name="Parilli E."/>
            <person name="Rocha E."/>
            <person name="Rouy Z."/>
            <person name="Sekowska A."/>
            <person name="Tutino M.L."/>
            <person name="Vallenet D."/>
            <person name="von Heijne G."/>
            <person name="Danchin A."/>
        </authorList>
    </citation>
    <scope>NUCLEOTIDE SEQUENCE [LARGE SCALE GENOMIC DNA]</scope>
    <source>
        <strain evidence="2">TAC 125</strain>
    </source>
</reference>
<dbReference type="HOGENOM" id="CLU_138528_0_0_6"/>
<dbReference type="Proteomes" id="UP000006843">
    <property type="component" value="Chromosome I"/>
</dbReference>
<accession>Q3IHZ5</accession>
<evidence type="ECO:0000313" key="2">
    <source>
        <dbReference type="Proteomes" id="UP000006843"/>
    </source>
</evidence>
<evidence type="ECO:0000313" key="1">
    <source>
        <dbReference type="EMBL" id="CAI87403.1"/>
    </source>
</evidence>
<proteinExistence type="predicted"/>
<dbReference type="EMBL" id="CR954246">
    <property type="protein sequence ID" value="CAI87403.1"/>
    <property type="molecule type" value="Genomic_DNA"/>
</dbReference>
<keyword evidence="2" id="KW-1185">Reference proteome</keyword>
<dbReference type="Gene3D" id="3.40.50.2300">
    <property type="match status" value="1"/>
</dbReference>
<sequence>MNTVLIIEDDKFKATSLEKFMIERDEFDQVINVTSLVEAIDAIEADEYSFILVDMAIPSHPIKLGEGSPISLLTGGLEVLMELSNMERKDPCVVITQFPDIEIAGQFYPLAKAKSEIKKQLECSVLACLEYKEGESLWKESLKEILDNEYINTRR</sequence>
<dbReference type="BioCyc" id="PHAL326442:PSHA_RS11595-MONOMER"/>
<dbReference type="STRING" id="326442.PSHAa2354"/>
<name>Q3IHZ5_PSET1</name>
<dbReference type="eggNOG" id="COG0745">
    <property type="taxonomic scope" value="Bacteria"/>
</dbReference>
<gene>
    <name evidence="1" type="ordered locus">PSHAa2354</name>
</gene>
<dbReference type="SUPFAM" id="SSF52172">
    <property type="entry name" value="CheY-like"/>
    <property type="match status" value="1"/>
</dbReference>
<dbReference type="InterPro" id="IPR011006">
    <property type="entry name" value="CheY-like_superfamily"/>
</dbReference>
<protein>
    <submittedName>
        <fullName evidence="1">Orphan protein</fullName>
    </submittedName>
</protein>
<organism evidence="1 2">
    <name type="scientific">Pseudoalteromonas translucida (strain TAC 125)</name>
    <dbReference type="NCBI Taxonomy" id="326442"/>
    <lineage>
        <taxon>Bacteria</taxon>
        <taxon>Pseudomonadati</taxon>
        <taxon>Pseudomonadota</taxon>
        <taxon>Gammaproteobacteria</taxon>
        <taxon>Alteromonadales</taxon>
        <taxon>Pseudoalteromonadaceae</taxon>
        <taxon>Pseudoalteromonas</taxon>
    </lineage>
</organism>
<dbReference type="AlphaFoldDB" id="Q3IHZ5"/>